<dbReference type="AlphaFoldDB" id="A0A8J2JRH7"/>
<dbReference type="PROSITE" id="PS50294">
    <property type="entry name" value="WD_REPEATS_REGION"/>
    <property type="match status" value="3"/>
</dbReference>
<evidence type="ECO:0008006" key="5">
    <source>
        <dbReference type="Google" id="ProtNLM"/>
    </source>
</evidence>
<dbReference type="CDD" id="cd00200">
    <property type="entry name" value="WD40"/>
    <property type="match status" value="1"/>
</dbReference>
<dbReference type="InterPro" id="IPR001680">
    <property type="entry name" value="WD40_rpt"/>
</dbReference>
<dbReference type="InterPro" id="IPR027145">
    <property type="entry name" value="PWP2"/>
</dbReference>
<feature type="repeat" description="WD" evidence="1">
    <location>
        <begin position="185"/>
        <end position="217"/>
    </location>
</feature>
<dbReference type="Pfam" id="PF00400">
    <property type="entry name" value="WD40"/>
    <property type="match status" value="6"/>
</dbReference>
<comment type="caution">
    <text evidence="3">The sequence shown here is derived from an EMBL/GenBank/DDBJ whole genome shotgun (WGS) entry which is preliminary data.</text>
</comment>
<accession>A0A8J2JRH7</accession>
<sequence>MRNYKFAKLLGTVYKKGNIVLTADGFTLISPVGNRISVYDLKNHVTTTLPVEVSHNFTSIALSPNECVLLAATEIGEVHVISLVSKTVIHCLKVGRNIGCMKFSPDGTLFAVAKEGTVFVYNAPTPKKCFNPFLMERVFNTGNKAANISSIAWSYDSRLIAFGSSDMMIRVHSLTKFSNFKNVAFTGHSDGIVSCSFSLDDYTFYSLSRNGQLCVWECTLEPDEFLPAETTGRKAAEGLQEDEMEESLEKRQKTSSEDTEVESTNEAQTYARFKKLTRHYYSDLFKKGEKRPNVVCADFNVRDTVTLVAGFSDGSFFIHLLPEFELMTSLNIENQELSTITFNNHSFYIAIGCSKLGQLLVWEWPSETYAMKQQGHFNMMNVVDFSSDGRYLVTGGEDGKVKVWDSFTSFCFVTFTEHTSSVTGVAFTQNGKAVVSSSLDGTVRAFDLTRYRNFRTFTSPRPVQFSCVSVDSSREFVASGGQDVFDIFVWSMNTGRLLEILSGHEGPVTAVSFTPSLGSTLLASASWDKSLRLWEAIESSSSKEIVSLSCEATCLAFRPDGKQVAVGTLDSHITFFETGTCTQSGSIEGRNHLGAGRSDTDLITAKKNLESKAFTTICYTADGTGLLAAGQSKNICYYDSARKVLVAKYEITQNKSFDAVDEFVNHRKMTEFGNSDLIEDRDDNFADKMRLPGVKKGDMAARVFKPEVRVSSVKFCPTGRSWSATTTEGLLMYSCDVQFMFDPLGADENVTPASIKNVLLNEQYDNALMMALRLNVDQNIREVVESVPGTHTEAVCQSLSLEYVALLLRFLAEEKVIPALNQIEKNLIKKQEDLLSLSNHNKYFLQYLLKAGNLLTSEPPEFLSIKDEPESGDESMSEDDDYSDLENSMSVM</sequence>
<keyword evidence="1" id="KW-0853">WD repeat</keyword>
<dbReference type="PANTHER" id="PTHR19858:SF0">
    <property type="entry name" value="PERIODIC TRYPTOPHAN PROTEIN 2 HOMOLOG"/>
    <property type="match status" value="1"/>
</dbReference>
<dbReference type="PROSITE" id="PS50082">
    <property type="entry name" value="WD_REPEATS_2"/>
    <property type="match status" value="4"/>
</dbReference>
<feature type="region of interest" description="Disordered" evidence="2">
    <location>
        <begin position="862"/>
        <end position="892"/>
    </location>
</feature>
<feature type="compositionally biased region" description="Acidic residues" evidence="2">
    <location>
        <begin position="870"/>
        <end position="884"/>
    </location>
</feature>
<dbReference type="GO" id="GO:0032040">
    <property type="term" value="C:small-subunit processome"/>
    <property type="evidence" value="ECO:0007669"/>
    <property type="project" value="TreeGrafter"/>
</dbReference>
<proteinExistence type="predicted"/>
<feature type="compositionally biased region" description="Basic and acidic residues" evidence="2">
    <location>
        <begin position="247"/>
        <end position="256"/>
    </location>
</feature>
<dbReference type="GO" id="GO:0000028">
    <property type="term" value="P:ribosomal small subunit assembly"/>
    <property type="evidence" value="ECO:0007669"/>
    <property type="project" value="TreeGrafter"/>
</dbReference>
<organism evidence="3 4">
    <name type="scientific">Allacma fusca</name>
    <dbReference type="NCBI Taxonomy" id="39272"/>
    <lineage>
        <taxon>Eukaryota</taxon>
        <taxon>Metazoa</taxon>
        <taxon>Ecdysozoa</taxon>
        <taxon>Arthropoda</taxon>
        <taxon>Hexapoda</taxon>
        <taxon>Collembola</taxon>
        <taxon>Symphypleona</taxon>
        <taxon>Sminthuridae</taxon>
        <taxon>Allacma</taxon>
    </lineage>
</organism>
<dbReference type="Proteomes" id="UP000708208">
    <property type="component" value="Unassembled WGS sequence"/>
</dbReference>
<dbReference type="EMBL" id="CAJVCH010108889">
    <property type="protein sequence ID" value="CAG7724348.1"/>
    <property type="molecule type" value="Genomic_DNA"/>
</dbReference>
<evidence type="ECO:0000313" key="4">
    <source>
        <dbReference type="Proteomes" id="UP000708208"/>
    </source>
</evidence>
<gene>
    <name evidence="3" type="ORF">AFUS01_LOCUS13380</name>
</gene>
<dbReference type="PANTHER" id="PTHR19858">
    <property type="entry name" value="WD40 REPEAT PROTEIN"/>
    <property type="match status" value="1"/>
</dbReference>
<feature type="region of interest" description="Disordered" evidence="2">
    <location>
        <begin position="237"/>
        <end position="265"/>
    </location>
</feature>
<dbReference type="OrthoDB" id="3142434at2759"/>
<dbReference type="GO" id="GO:0034388">
    <property type="term" value="C:Pwp2p-containing subcomplex of 90S preribosome"/>
    <property type="evidence" value="ECO:0007669"/>
    <property type="project" value="TreeGrafter"/>
</dbReference>
<dbReference type="GO" id="GO:0000462">
    <property type="term" value="P:maturation of SSU-rRNA from tricistronic rRNA transcript (SSU-rRNA, 5.8S rRNA, LSU-rRNA)"/>
    <property type="evidence" value="ECO:0007669"/>
    <property type="project" value="TreeGrafter"/>
</dbReference>
<dbReference type="SMART" id="SM00320">
    <property type="entry name" value="WD40"/>
    <property type="match status" value="10"/>
</dbReference>
<name>A0A8J2JRH7_9HEXA</name>
<feature type="repeat" description="WD" evidence="1">
    <location>
        <begin position="501"/>
        <end position="544"/>
    </location>
</feature>
<evidence type="ECO:0000256" key="2">
    <source>
        <dbReference type="SAM" id="MobiDB-lite"/>
    </source>
</evidence>
<feature type="repeat" description="WD" evidence="1">
    <location>
        <begin position="415"/>
        <end position="456"/>
    </location>
</feature>
<evidence type="ECO:0000256" key="1">
    <source>
        <dbReference type="PROSITE-ProRule" id="PRU00221"/>
    </source>
</evidence>
<reference evidence="3" key="1">
    <citation type="submission" date="2021-06" db="EMBL/GenBank/DDBJ databases">
        <authorList>
            <person name="Hodson N. C."/>
            <person name="Mongue J. A."/>
            <person name="Jaron S. K."/>
        </authorList>
    </citation>
    <scope>NUCLEOTIDE SEQUENCE</scope>
</reference>
<evidence type="ECO:0000313" key="3">
    <source>
        <dbReference type="EMBL" id="CAG7724348.1"/>
    </source>
</evidence>
<feature type="repeat" description="WD" evidence="1">
    <location>
        <begin position="373"/>
        <end position="405"/>
    </location>
</feature>
<keyword evidence="4" id="KW-1185">Reference proteome</keyword>
<protein>
    <recommendedName>
        <fullName evidence="5">Periodic tryptophan protein 2</fullName>
    </recommendedName>
</protein>